<feature type="domain" description="NAD-dependent epimerase/dehydratase" evidence="2">
    <location>
        <begin position="3"/>
        <end position="201"/>
    </location>
</feature>
<organism evidence="4">
    <name type="scientific">Lentimicrobium saccharophilum</name>
    <dbReference type="NCBI Taxonomy" id="1678841"/>
    <lineage>
        <taxon>Bacteria</taxon>
        <taxon>Pseudomonadati</taxon>
        <taxon>Bacteroidota</taxon>
        <taxon>Bacteroidia</taxon>
        <taxon>Bacteroidales</taxon>
        <taxon>Lentimicrobiaceae</taxon>
        <taxon>Lentimicrobium</taxon>
    </lineage>
</organism>
<evidence type="ECO:0000313" key="5">
    <source>
        <dbReference type="Proteomes" id="UP000053091"/>
    </source>
</evidence>
<dbReference type="OrthoDB" id="329806at2"/>
<dbReference type="NCBIfam" id="TIGR01777">
    <property type="entry name" value="yfcH"/>
    <property type="match status" value="1"/>
</dbReference>
<dbReference type="PATRIC" id="fig|1678841.3.peg.1735"/>
<dbReference type="AlphaFoldDB" id="A0A0S7C2K8"/>
<keyword evidence="5" id="KW-1185">Reference proteome</keyword>
<evidence type="ECO:0000313" key="4">
    <source>
        <dbReference type="EMBL" id="GAP43401.1"/>
    </source>
</evidence>
<dbReference type="EMBL" id="DF968182">
    <property type="protein sequence ID" value="GAP43401.1"/>
    <property type="molecule type" value="Genomic_DNA"/>
</dbReference>
<dbReference type="RefSeq" id="WP_062040416.1">
    <property type="nucleotide sequence ID" value="NZ_DF968182.1"/>
</dbReference>
<accession>A0A0S7C2K8</accession>
<feature type="domain" description="DUF1731" evidence="3">
    <location>
        <begin position="235"/>
        <end position="281"/>
    </location>
</feature>
<dbReference type="InterPro" id="IPR036291">
    <property type="entry name" value="NAD(P)-bd_dom_sf"/>
</dbReference>
<dbReference type="SUPFAM" id="SSF51735">
    <property type="entry name" value="NAD(P)-binding Rossmann-fold domains"/>
    <property type="match status" value="1"/>
</dbReference>
<dbReference type="Gene3D" id="3.40.50.720">
    <property type="entry name" value="NAD(P)-binding Rossmann-like Domain"/>
    <property type="match status" value="1"/>
</dbReference>
<dbReference type="PANTHER" id="PTHR11092">
    <property type="entry name" value="SUGAR NUCLEOTIDE EPIMERASE RELATED"/>
    <property type="match status" value="1"/>
</dbReference>
<dbReference type="Pfam" id="PF08338">
    <property type="entry name" value="DUF1731"/>
    <property type="match status" value="1"/>
</dbReference>
<dbReference type="PANTHER" id="PTHR11092:SF0">
    <property type="entry name" value="EPIMERASE FAMILY PROTEIN SDR39U1"/>
    <property type="match status" value="1"/>
</dbReference>
<evidence type="ECO:0000259" key="2">
    <source>
        <dbReference type="Pfam" id="PF01370"/>
    </source>
</evidence>
<evidence type="ECO:0000256" key="1">
    <source>
        <dbReference type="ARBA" id="ARBA00009353"/>
    </source>
</evidence>
<dbReference type="InterPro" id="IPR010099">
    <property type="entry name" value="SDR39U1"/>
</dbReference>
<dbReference type="Pfam" id="PF01370">
    <property type="entry name" value="Epimerase"/>
    <property type="match status" value="1"/>
</dbReference>
<dbReference type="Proteomes" id="UP000053091">
    <property type="component" value="Unassembled WGS sequence"/>
</dbReference>
<dbReference type="STRING" id="1678841.TBC1_111554"/>
<dbReference type="InterPro" id="IPR013549">
    <property type="entry name" value="DUF1731"/>
</dbReference>
<comment type="similarity">
    <text evidence="1">Belongs to the NAD(P)-dependent epimerase/dehydratase family. SDR39U1 subfamily.</text>
</comment>
<protein>
    <submittedName>
        <fullName evidence="4">TIGR01777 family protein</fullName>
    </submittedName>
</protein>
<name>A0A0S7C2K8_9BACT</name>
<reference evidence="4" key="1">
    <citation type="journal article" date="2015" name="Genome Announc.">
        <title>Draft Genome Sequence of Bacteroidales Strain TBC1, a Novel Isolate from a Methanogenic Wastewater Treatment System.</title>
        <authorList>
            <person name="Tourlousse D.M."/>
            <person name="Matsuura N."/>
            <person name="Sun L."/>
            <person name="Toyonaga M."/>
            <person name="Kuroda K."/>
            <person name="Ohashi A."/>
            <person name="Cruz R."/>
            <person name="Yamaguchi T."/>
            <person name="Sekiguchi Y."/>
        </authorList>
    </citation>
    <scope>NUCLEOTIDE SEQUENCE [LARGE SCALE GENOMIC DNA]</scope>
    <source>
        <strain evidence="4">TBC1</strain>
    </source>
</reference>
<proteinExistence type="inferred from homology"/>
<gene>
    <name evidence="4" type="ORF">TBC1_111554</name>
</gene>
<sequence>MNILISGSTGLTGRRLRAALEERGHTVTAAGRTDFAGDPALLKEKVENAGAVIHLAGAPIVARWSRAYKREILDSRVLTTRKLVEAVNLAERKPELFISASAVGIYSDEGVNTEENAYYAEGFLADVCRQWEGEAAQLDPATGLAVFRLGVVLAKEGGALPKMLTPFRLGLGGPIAGGRQGFSWIHIDDLVSAFMFVLDHRLTGTFNLTAPGVTDNQGYTSALGRVLRRPVFMPVPAFALRLLFGEGASALTTGQKAIPERLLKVGFTFRFPEVEGALRDLLRKERI</sequence>
<evidence type="ECO:0000259" key="3">
    <source>
        <dbReference type="Pfam" id="PF08338"/>
    </source>
</evidence>
<dbReference type="InterPro" id="IPR001509">
    <property type="entry name" value="Epimerase_deHydtase"/>
</dbReference>